<evidence type="ECO:0000313" key="3">
    <source>
        <dbReference type="Proteomes" id="UP001152622"/>
    </source>
</evidence>
<reference evidence="2" key="1">
    <citation type="journal article" date="2023" name="Science">
        <title>Genome structures resolve the early diversification of teleost fishes.</title>
        <authorList>
            <person name="Parey E."/>
            <person name="Louis A."/>
            <person name="Montfort J."/>
            <person name="Bouchez O."/>
            <person name="Roques C."/>
            <person name="Iampietro C."/>
            <person name="Lluch J."/>
            <person name="Castinel A."/>
            <person name="Donnadieu C."/>
            <person name="Desvignes T."/>
            <person name="Floi Bucao C."/>
            <person name="Jouanno E."/>
            <person name="Wen M."/>
            <person name="Mejri S."/>
            <person name="Dirks R."/>
            <person name="Jansen H."/>
            <person name="Henkel C."/>
            <person name="Chen W.J."/>
            <person name="Zahm M."/>
            <person name="Cabau C."/>
            <person name="Klopp C."/>
            <person name="Thompson A.W."/>
            <person name="Robinson-Rechavi M."/>
            <person name="Braasch I."/>
            <person name="Lecointre G."/>
            <person name="Bobe J."/>
            <person name="Postlethwait J.H."/>
            <person name="Berthelot C."/>
            <person name="Roest Crollius H."/>
            <person name="Guiguen Y."/>
        </authorList>
    </citation>
    <scope>NUCLEOTIDE SEQUENCE</scope>
    <source>
        <strain evidence="2">WJC10195</strain>
    </source>
</reference>
<proteinExistence type="predicted"/>
<feature type="transmembrane region" description="Helical" evidence="1">
    <location>
        <begin position="24"/>
        <end position="47"/>
    </location>
</feature>
<keyword evidence="1" id="KW-0472">Membrane</keyword>
<keyword evidence="1" id="KW-0812">Transmembrane</keyword>
<organism evidence="2 3">
    <name type="scientific">Synaphobranchus kaupii</name>
    <name type="common">Kaup's arrowtooth eel</name>
    <dbReference type="NCBI Taxonomy" id="118154"/>
    <lineage>
        <taxon>Eukaryota</taxon>
        <taxon>Metazoa</taxon>
        <taxon>Chordata</taxon>
        <taxon>Craniata</taxon>
        <taxon>Vertebrata</taxon>
        <taxon>Euteleostomi</taxon>
        <taxon>Actinopterygii</taxon>
        <taxon>Neopterygii</taxon>
        <taxon>Teleostei</taxon>
        <taxon>Anguilliformes</taxon>
        <taxon>Synaphobranchidae</taxon>
        <taxon>Synaphobranchus</taxon>
    </lineage>
</organism>
<evidence type="ECO:0000313" key="2">
    <source>
        <dbReference type="EMBL" id="KAJ8336078.1"/>
    </source>
</evidence>
<keyword evidence="3" id="KW-1185">Reference proteome</keyword>
<dbReference type="EMBL" id="JAINUF010000020">
    <property type="protein sequence ID" value="KAJ8336078.1"/>
    <property type="molecule type" value="Genomic_DNA"/>
</dbReference>
<accession>A0A9Q1EC39</accession>
<protein>
    <submittedName>
        <fullName evidence="2">Uncharacterized protein</fullName>
    </submittedName>
</protein>
<dbReference type="AlphaFoldDB" id="A0A9Q1EC39"/>
<keyword evidence="1" id="KW-1133">Transmembrane helix</keyword>
<dbReference type="Proteomes" id="UP001152622">
    <property type="component" value="Chromosome 20"/>
</dbReference>
<name>A0A9Q1EC39_SYNKA</name>
<sequence>MFIPNAVQNNYRTYPARNTQPSSFAAAACTVIRPLTVFVHVSLLYFAMPSRGVGRVSCRRAERGAGPKAKGAICFWSFGPRLPVRRREPAIILSGVLG</sequence>
<gene>
    <name evidence="2" type="ORF">SKAU_G00394210</name>
</gene>
<comment type="caution">
    <text evidence="2">The sequence shown here is derived from an EMBL/GenBank/DDBJ whole genome shotgun (WGS) entry which is preliminary data.</text>
</comment>
<evidence type="ECO:0000256" key="1">
    <source>
        <dbReference type="SAM" id="Phobius"/>
    </source>
</evidence>